<dbReference type="OrthoDB" id="5952063at2759"/>
<feature type="region of interest" description="Disordered" evidence="1">
    <location>
        <begin position="22"/>
        <end position="45"/>
    </location>
</feature>
<evidence type="ECO:0000313" key="3">
    <source>
        <dbReference type="Proteomes" id="UP000001593"/>
    </source>
</evidence>
<sequence length="287" mass="32701">MTTLNFDDEEEIIEAPSETTILQTPRPPSITIAMPSSSSESGIAMCPVTGATTGALTRSQGTVATAVQELQLQTTSVTNNMVQDLITQASENTILLHKILAELKDLRSHMEKRWPFSVKTCGFEREMTTKAKELFICQGPWLVQGSLEKMREKIANLLGGEDHADQYQVNTCLSYTKEKFTLWRAEIRKKVLNKKYNKLRVTEFTEKLYNSFKSREEDMRNATKTALLLRKFATQEGYLDNPGKPDFWERFVEFVNVWNNSGIPNKWLALRAEDEEKYSESLLPVTS</sequence>
<keyword evidence="3" id="KW-1185">Reference proteome</keyword>
<organism evidence="2 3">
    <name type="scientific">Nematostella vectensis</name>
    <name type="common">Starlet sea anemone</name>
    <dbReference type="NCBI Taxonomy" id="45351"/>
    <lineage>
        <taxon>Eukaryota</taxon>
        <taxon>Metazoa</taxon>
        <taxon>Cnidaria</taxon>
        <taxon>Anthozoa</taxon>
        <taxon>Hexacorallia</taxon>
        <taxon>Actiniaria</taxon>
        <taxon>Edwardsiidae</taxon>
        <taxon>Nematostella</taxon>
    </lineage>
</organism>
<dbReference type="KEGG" id="nve:5511489"/>
<dbReference type="InParanoid" id="A7S8Z3"/>
<dbReference type="Proteomes" id="UP000001593">
    <property type="component" value="Unassembled WGS sequence"/>
</dbReference>
<protein>
    <submittedName>
        <fullName evidence="2">Uncharacterized protein</fullName>
    </submittedName>
</protein>
<proteinExistence type="predicted"/>
<accession>A7S8Z3</accession>
<evidence type="ECO:0000256" key="1">
    <source>
        <dbReference type="SAM" id="MobiDB-lite"/>
    </source>
</evidence>
<gene>
    <name evidence="2" type="ORF">NEMVEDRAFT_v1g243664</name>
</gene>
<dbReference type="EMBL" id="DS469600">
    <property type="protein sequence ID" value="EDO39815.1"/>
    <property type="molecule type" value="Genomic_DNA"/>
</dbReference>
<reference evidence="2 3" key="1">
    <citation type="journal article" date="2007" name="Science">
        <title>Sea anemone genome reveals ancestral eumetazoan gene repertoire and genomic organization.</title>
        <authorList>
            <person name="Putnam N.H."/>
            <person name="Srivastava M."/>
            <person name="Hellsten U."/>
            <person name="Dirks B."/>
            <person name="Chapman J."/>
            <person name="Salamov A."/>
            <person name="Terry A."/>
            <person name="Shapiro H."/>
            <person name="Lindquist E."/>
            <person name="Kapitonov V.V."/>
            <person name="Jurka J."/>
            <person name="Genikhovich G."/>
            <person name="Grigoriev I.V."/>
            <person name="Lucas S.M."/>
            <person name="Steele R.E."/>
            <person name="Finnerty J.R."/>
            <person name="Technau U."/>
            <person name="Martindale M.Q."/>
            <person name="Rokhsar D.S."/>
        </authorList>
    </citation>
    <scope>NUCLEOTIDE SEQUENCE [LARGE SCALE GENOMIC DNA]</scope>
    <source>
        <strain evidence="3">CH2 X CH6</strain>
    </source>
</reference>
<dbReference type="OMA" id="ESGIAMC"/>
<evidence type="ECO:0000313" key="2">
    <source>
        <dbReference type="EMBL" id="EDO39815.1"/>
    </source>
</evidence>
<name>A7S8Z3_NEMVE</name>
<dbReference type="AlphaFoldDB" id="A7S8Z3"/>
<dbReference type="HOGENOM" id="CLU_970769_0_0_1"/>